<dbReference type="Gene3D" id="1.20.120.680">
    <property type="entry name" value="Formiminotetrahydrofolate cyclodeaminase monomer, up-and-down helical bundle"/>
    <property type="match status" value="1"/>
</dbReference>
<dbReference type="SUPFAM" id="SSF101262">
    <property type="entry name" value="Methenyltetrahydrofolate cyclohydrolase-like"/>
    <property type="match status" value="1"/>
</dbReference>
<dbReference type="InterPro" id="IPR007044">
    <property type="entry name" value="Cyclodeamin/CycHdrlase"/>
</dbReference>
<evidence type="ECO:0000313" key="3">
    <source>
        <dbReference type="Proteomes" id="UP000286268"/>
    </source>
</evidence>
<sequence length="211" mass="23130">MDFKDKTIIDFVNELSSNSPVPGGGGAAALVGSLSAALSNMVFNLSINKKAFTTLKDNEQRSVIDALDVCERKAKEFLDFIDKDGEAFSTLMKAYKMPKDSEEALKVREKTIQEGLKSAMQVPLDLLKNLVAMMSYIDIAATYGNANVISDAGVSAILAYAAIESSVLNVMVNLNFINEINKDEVIKTCTDLLDKSEKLKKEIMLKVYNKI</sequence>
<dbReference type="OrthoDB" id="7959174at2"/>
<gene>
    <name evidence="2" type="ORF">C1I91_10340</name>
</gene>
<dbReference type="KEGG" id="cmah:C1I91_10340"/>
<dbReference type="RefSeq" id="WP_128212810.1">
    <property type="nucleotide sequence ID" value="NZ_CP025746.1"/>
</dbReference>
<proteinExistence type="predicted"/>
<organism evidence="2 3">
    <name type="scientific">Clostridium manihotivorum</name>
    <dbReference type="NCBI Taxonomy" id="2320868"/>
    <lineage>
        <taxon>Bacteria</taxon>
        <taxon>Bacillati</taxon>
        <taxon>Bacillota</taxon>
        <taxon>Clostridia</taxon>
        <taxon>Eubacteriales</taxon>
        <taxon>Clostridiaceae</taxon>
        <taxon>Clostridium</taxon>
    </lineage>
</organism>
<feature type="domain" description="Cyclodeaminase/cyclohydrolase" evidence="1">
    <location>
        <begin position="8"/>
        <end position="181"/>
    </location>
</feature>
<dbReference type="AlphaFoldDB" id="A0A3R5QTL8"/>
<keyword evidence="2" id="KW-0378">Hydrolase</keyword>
<protein>
    <submittedName>
        <fullName evidence="2">Methenyltetrahydrofolate cyclohydrolase</fullName>
    </submittedName>
</protein>
<reference evidence="2 3" key="1">
    <citation type="submission" date="2018-01" db="EMBL/GenBank/DDBJ databases">
        <title>Genome Sequencing and Assembly of Anaerobacter polyendosporus strain CT4.</title>
        <authorList>
            <person name="Tachaapaikoon C."/>
            <person name="Sutheeworapong S."/>
            <person name="Jenjaroenpun P."/>
            <person name="Wongsurawat T."/>
            <person name="Nookeaw I."/>
            <person name="Cheawchanlertfa P."/>
            <person name="Kosugi A."/>
            <person name="Cheevadhanarak S."/>
            <person name="Ratanakhanokchai K."/>
        </authorList>
    </citation>
    <scope>NUCLEOTIDE SEQUENCE [LARGE SCALE GENOMIC DNA]</scope>
    <source>
        <strain evidence="2 3">CT4</strain>
    </source>
</reference>
<dbReference type="GO" id="GO:0016787">
    <property type="term" value="F:hydrolase activity"/>
    <property type="evidence" value="ECO:0007669"/>
    <property type="project" value="UniProtKB-KW"/>
</dbReference>
<dbReference type="Pfam" id="PF04961">
    <property type="entry name" value="FTCD_C"/>
    <property type="match status" value="1"/>
</dbReference>
<evidence type="ECO:0000313" key="2">
    <source>
        <dbReference type="EMBL" id="QAA32019.1"/>
    </source>
</evidence>
<dbReference type="InterPro" id="IPR036178">
    <property type="entry name" value="Formintransfe-cycloase-like_sf"/>
</dbReference>
<dbReference type="Proteomes" id="UP000286268">
    <property type="component" value="Chromosome"/>
</dbReference>
<evidence type="ECO:0000259" key="1">
    <source>
        <dbReference type="Pfam" id="PF04961"/>
    </source>
</evidence>
<keyword evidence="3" id="KW-1185">Reference proteome</keyword>
<name>A0A3R5QTL8_9CLOT</name>
<accession>A0A3R5QTL8</accession>
<dbReference type="EMBL" id="CP025746">
    <property type="protein sequence ID" value="QAA32019.1"/>
    <property type="molecule type" value="Genomic_DNA"/>
</dbReference>